<dbReference type="SUPFAM" id="SSF53756">
    <property type="entry name" value="UDP-Glycosyltransferase/glycogen phosphorylase"/>
    <property type="match status" value="1"/>
</dbReference>
<dbReference type="Gene3D" id="3.40.50.2000">
    <property type="entry name" value="Glycogen Phosphorylase B"/>
    <property type="match status" value="2"/>
</dbReference>
<comment type="caution">
    <text evidence="2">The sequence shown here is derived from an EMBL/GenBank/DDBJ whole genome shotgun (WGS) entry which is preliminary data.</text>
</comment>
<evidence type="ECO:0000259" key="1">
    <source>
        <dbReference type="Pfam" id="PF00534"/>
    </source>
</evidence>
<accession>A0A8E2A008</accession>
<evidence type="ECO:0000313" key="2">
    <source>
        <dbReference type="EMBL" id="NYI50787.1"/>
    </source>
</evidence>
<dbReference type="PANTHER" id="PTHR12526">
    <property type="entry name" value="GLYCOSYLTRANSFERASE"/>
    <property type="match status" value="1"/>
</dbReference>
<dbReference type="Pfam" id="PF00534">
    <property type="entry name" value="Glycos_transf_1"/>
    <property type="match status" value="1"/>
</dbReference>
<organism evidence="2 3">
    <name type="scientific">Macellibacteroides fermentans</name>
    <dbReference type="NCBI Taxonomy" id="879969"/>
    <lineage>
        <taxon>Bacteria</taxon>
        <taxon>Pseudomonadati</taxon>
        <taxon>Bacteroidota</taxon>
        <taxon>Bacteroidia</taxon>
        <taxon>Bacteroidales</taxon>
        <taxon>Porphyromonadaceae</taxon>
        <taxon>Macellibacteroides</taxon>
    </lineage>
</organism>
<sequence>MNILYISHSSLATGSESVLISTINGIEKKDIDNQYLVIPYSKTNNFSKQITKGRILKQYILPFKSIGNKTVKSICCLIYNLYSILFICSIIKKKNIGLVYVNTSANIAGAVAAWISGRKVVWHIHEQPNRNTSVIPSSFQFLYRAMFLNNRFKMVFTSRKALAGWEEELNCKIENYTIINPPTKEIVGYTKHQADIFTYGYIGTLVESKNLITLIECFEKIVRYSEKKTRLIIFGSGPLLSEIQETVKQLDISQYVEIKDFNSDVSSFYSSIDVLVQPSYNESWGMVIIEAISLQIPAIITKESGVADILTDNTECLLIDPCSKTELFEKMKLILEDQPLRESIGRNAYRKYKEMNLTNSFKNSVYKIIYDK</sequence>
<protein>
    <submittedName>
        <fullName evidence="2">Glycosyltransferase involved in cell wall biosynthesis</fullName>
    </submittedName>
</protein>
<dbReference type="InterPro" id="IPR001296">
    <property type="entry name" value="Glyco_trans_1"/>
</dbReference>
<dbReference type="Proteomes" id="UP000574332">
    <property type="component" value="Unassembled WGS sequence"/>
</dbReference>
<dbReference type="EMBL" id="JACCCY010000004">
    <property type="protein sequence ID" value="NYI50787.1"/>
    <property type="molecule type" value="Genomic_DNA"/>
</dbReference>
<keyword evidence="2" id="KW-0808">Transferase</keyword>
<reference evidence="2 3" key="1">
    <citation type="submission" date="2020-07" db="EMBL/GenBank/DDBJ databases">
        <title>Genomic Encyclopedia of Type Strains, Phase IV (KMG-IV): sequencing the most valuable type-strain genomes for metagenomic binning, comparative biology and taxonomic classification.</title>
        <authorList>
            <person name="Goeker M."/>
        </authorList>
    </citation>
    <scope>NUCLEOTIDE SEQUENCE [LARGE SCALE GENOMIC DNA]</scope>
    <source>
        <strain evidence="2 3">DSM 23697</strain>
    </source>
</reference>
<dbReference type="AlphaFoldDB" id="A0A8E2A008"/>
<gene>
    <name evidence="2" type="ORF">F5613_002949</name>
</gene>
<evidence type="ECO:0000313" key="3">
    <source>
        <dbReference type="Proteomes" id="UP000574332"/>
    </source>
</evidence>
<feature type="domain" description="Glycosyl transferase family 1" evidence="1">
    <location>
        <begin position="198"/>
        <end position="350"/>
    </location>
</feature>
<keyword evidence="3" id="KW-1185">Reference proteome</keyword>
<proteinExistence type="predicted"/>
<name>A0A8E2A008_9PORP</name>
<dbReference type="GO" id="GO:0016757">
    <property type="term" value="F:glycosyltransferase activity"/>
    <property type="evidence" value="ECO:0007669"/>
    <property type="project" value="InterPro"/>
</dbReference>
<dbReference type="RefSeq" id="WP_179400215.1">
    <property type="nucleotide sequence ID" value="NZ_JACCCY010000004.1"/>
</dbReference>